<feature type="domain" description="NADPH-dependent FMN reductase-like" evidence="6">
    <location>
        <begin position="1"/>
        <end position="124"/>
    </location>
</feature>
<dbReference type="PANTHER" id="PTHR43278:SF2">
    <property type="entry name" value="IRON-SULFUR FLAVOPROTEIN"/>
    <property type="match status" value="1"/>
</dbReference>
<evidence type="ECO:0000313" key="7">
    <source>
        <dbReference type="EMBL" id="PWB87842.1"/>
    </source>
</evidence>
<comment type="cofactor">
    <cofactor evidence="2">
        <name>[4Fe-4S] cluster</name>
        <dbReference type="ChEBI" id="CHEBI:49883"/>
    </cofactor>
</comment>
<proteinExistence type="inferred from homology"/>
<dbReference type="Gene3D" id="3.40.50.360">
    <property type="match status" value="1"/>
</dbReference>
<evidence type="ECO:0000259" key="6">
    <source>
        <dbReference type="Pfam" id="PF03358"/>
    </source>
</evidence>
<dbReference type="EMBL" id="MZGS01000016">
    <property type="protein sequence ID" value="PWB87842.1"/>
    <property type="molecule type" value="Genomic_DNA"/>
</dbReference>
<evidence type="ECO:0000256" key="2">
    <source>
        <dbReference type="ARBA" id="ARBA00001966"/>
    </source>
</evidence>
<dbReference type="EC" id="1.3.99.24" evidence="7"/>
<sequence>MKTIVINAGPKRRDCNARLAKSALKGAESVGADVEYVDLYKLDLSGCRVCLICKNDEDVCKCFWRDELSPLIERIFDADCVLIAAPIFFSQPTSHYMAFLERLIYCMVSYKTGNKFKGKVNVGLFYTINYPMDYFEKSVRPHMKQSEDLLKMLNGNVVIETYQNISKNMSSSSTDDELKLKREQFARDLESVFEIGAELSS</sequence>
<dbReference type="PANTHER" id="PTHR43278">
    <property type="entry name" value="NAD(P)H-DEPENDENT FMN-CONTAINING OXIDOREDUCTASE YWQN-RELATED"/>
    <property type="match status" value="1"/>
</dbReference>
<evidence type="ECO:0000256" key="5">
    <source>
        <dbReference type="ARBA" id="ARBA00038292"/>
    </source>
</evidence>
<dbReference type="Proteomes" id="UP000251717">
    <property type="component" value="Unassembled WGS sequence"/>
</dbReference>
<dbReference type="AlphaFoldDB" id="A0A315YAY4"/>
<dbReference type="InterPro" id="IPR029039">
    <property type="entry name" value="Flavoprotein-like_sf"/>
</dbReference>
<keyword evidence="8" id="KW-1185">Reference proteome</keyword>
<dbReference type="OrthoDB" id="9059at2157"/>
<dbReference type="RefSeq" id="WP_116591414.1">
    <property type="nucleotide sequence ID" value="NZ_MZGS01000016.1"/>
</dbReference>
<keyword evidence="3" id="KW-0285">Flavoprotein</keyword>
<comment type="caution">
    <text evidence="7">The sequence shown here is derived from an EMBL/GenBank/DDBJ whole genome shotgun (WGS) entry which is preliminary data.</text>
</comment>
<organism evidence="7 8">
    <name type="scientific">Methanobrevibacter thaueri</name>
    <dbReference type="NCBI Taxonomy" id="190975"/>
    <lineage>
        <taxon>Archaea</taxon>
        <taxon>Methanobacteriati</taxon>
        <taxon>Methanobacteriota</taxon>
        <taxon>Methanomada group</taxon>
        <taxon>Methanobacteria</taxon>
        <taxon>Methanobacteriales</taxon>
        <taxon>Methanobacteriaceae</taxon>
        <taxon>Methanobrevibacter</taxon>
    </lineage>
</organism>
<evidence type="ECO:0000313" key="8">
    <source>
        <dbReference type="Proteomes" id="UP000251717"/>
    </source>
</evidence>
<comment type="cofactor">
    <cofactor evidence="1">
        <name>FMN</name>
        <dbReference type="ChEBI" id="CHEBI:58210"/>
    </cofactor>
</comment>
<dbReference type="InterPro" id="IPR005025">
    <property type="entry name" value="FMN_Rdtase-like_dom"/>
</dbReference>
<keyword evidence="7" id="KW-0560">Oxidoreductase</keyword>
<name>A0A315YAY4_9EURY</name>
<dbReference type="Pfam" id="PF03358">
    <property type="entry name" value="FMN_red"/>
    <property type="match status" value="1"/>
</dbReference>
<dbReference type="SUPFAM" id="SSF52218">
    <property type="entry name" value="Flavoproteins"/>
    <property type="match status" value="1"/>
</dbReference>
<dbReference type="InterPro" id="IPR051796">
    <property type="entry name" value="ISF_SsuE-like"/>
</dbReference>
<reference evidence="7 8" key="1">
    <citation type="submission" date="2017-03" db="EMBL/GenBank/DDBJ databases">
        <title>Genome sequence of Methanobrevibacter thaueri.</title>
        <authorList>
            <person name="Poehlein A."/>
            <person name="Seedorf H."/>
            <person name="Daniel R."/>
        </authorList>
    </citation>
    <scope>NUCLEOTIDE SEQUENCE [LARGE SCALE GENOMIC DNA]</scope>
    <source>
        <strain evidence="7 8">DSM 11995</strain>
    </source>
</reference>
<evidence type="ECO:0000256" key="1">
    <source>
        <dbReference type="ARBA" id="ARBA00001917"/>
    </source>
</evidence>
<evidence type="ECO:0000256" key="3">
    <source>
        <dbReference type="ARBA" id="ARBA00022630"/>
    </source>
</evidence>
<gene>
    <name evidence="7" type="primary">sgcG_3</name>
    <name evidence="7" type="ORF">MBBTH_04290</name>
</gene>
<evidence type="ECO:0000256" key="4">
    <source>
        <dbReference type="ARBA" id="ARBA00022643"/>
    </source>
</evidence>
<dbReference type="GO" id="GO:0016491">
    <property type="term" value="F:oxidoreductase activity"/>
    <property type="evidence" value="ECO:0007669"/>
    <property type="project" value="UniProtKB-KW"/>
</dbReference>
<accession>A0A315YAY4</accession>
<protein>
    <submittedName>
        <fullName evidence="7">2-amino-4-deoxychorismate dehydrogenase</fullName>
        <ecNumber evidence="7">1.3.99.24</ecNumber>
    </submittedName>
</protein>
<comment type="similarity">
    <text evidence="5">Belongs to the SsuE family. Isf subfamily.</text>
</comment>
<keyword evidence="4" id="KW-0288">FMN</keyword>